<feature type="compositionally biased region" description="Low complexity" evidence="1">
    <location>
        <begin position="30"/>
        <end position="43"/>
    </location>
</feature>
<protein>
    <submittedName>
        <fullName evidence="2">Uncharacterized protein</fullName>
    </submittedName>
</protein>
<reference evidence="2 3" key="1">
    <citation type="submission" date="2018-05" db="EMBL/GenBank/DDBJ databases">
        <title>Genomic Encyclopedia of Type Strains, Phase IV (KMG-IV): sequencing the most valuable type-strain genomes for metagenomic binning, comparative biology and taxonomic classification.</title>
        <authorList>
            <person name="Goeker M."/>
        </authorList>
    </citation>
    <scope>NUCLEOTIDE SEQUENCE [LARGE SCALE GENOMIC DNA]</scope>
    <source>
        <strain evidence="2 3">DSM 25134</strain>
    </source>
</reference>
<evidence type="ECO:0000256" key="1">
    <source>
        <dbReference type="SAM" id="MobiDB-lite"/>
    </source>
</evidence>
<dbReference type="AlphaFoldDB" id="A0A318JMZ8"/>
<evidence type="ECO:0000313" key="3">
    <source>
        <dbReference type="Proteomes" id="UP000248395"/>
    </source>
</evidence>
<sequence>MAMPISPASSYGSYMPKTNGNNRPAPAPAPSTTTPEAEQPSSPGGNVGSLINTRA</sequence>
<comment type="caution">
    <text evidence="2">The sequence shown here is derived from an EMBL/GenBank/DDBJ whole genome shotgun (WGS) entry which is preliminary data.</text>
</comment>
<dbReference type="EMBL" id="QJKC01000003">
    <property type="protein sequence ID" value="PXX50096.1"/>
    <property type="molecule type" value="Genomic_DNA"/>
</dbReference>
<dbReference type="RefSeq" id="WP_158527689.1">
    <property type="nucleotide sequence ID" value="NZ_LNQU01000043.1"/>
</dbReference>
<accession>A0A318JMZ8</accession>
<name>A0A318JMZ8_9NEIS</name>
<evidence type="ECO:0000313" key="2">
    <source>
        <dbReference type="EMBL" id="PXX50096.1"/>
    </source>
</evidence>
<keyword evidence="3" id="KW-1185">Reference proteome</keyword>
<proteinExistence type="predicted"/>
<organism evidence="2 3">
    <name type="scientific">Aquitalea magnusonii</name>
    <dbReference type="NCBI Taxonomy" id="332411"/>
    <lineage>
        <taxon>Bacteria</taxon>
        <taxon>Pseudomonadati</taxon>
        <taxon>Pseudomonadota</taxon>
        <taxon>Betaproteobacteria</taxon>
        <taxon>Neisseriales</taxon>
        <taxon>Chromobacteriaceae</taxon>
        <taxon>Aquitalea</taxon>
    </lineage>
</organism>
<dbReference type="Proteomes" id="UP000248395">
    <property type="component" value="Unassembled WGS sequence"/>
</dbReference>
<feature type="compositionally biased region" description="Polar residues" evidence="1">
    <location>
        <begin position="7"/>
        <end position="22"/>
    </location>
</feature>
<gene>
    <name evidence="2" type="ORF">DFR38_103277</name>
</gene>
<feature type="region of interest" description="Disordered" evidence="1">
    <location>
        <begin position="1"/>
        <end position="55"/>
    </location>
</feature>